<sequence>MLHEACWRFTNVTAEQAQKIREGEPAANPIEKVILWRILRLLRLNVQLIFVDDGPRRPWKRGKRGGGKIDFEITRLLKKLLDQLKIPHHRAPAEAEAECARMQAAGIVDAVWSDDGDAFMFGCGVLIKAHKVGKERVNDYVRVYRASDIADKYDLDPESLVLFAMLSGGDYNVEGLRGCGPKTAALLAKMETGLARELCHAAQYDLAAWRDRLQLAFGRYGKTADWPLIYPDWKALCHYRSPVVSTPEQLHDLRGLRGGWDRPLDQMKLRVFLRERFNFTTREFIKHLAPVLLARTLARAAPQQRAENLAFGIHLKRTVTKKTSKEGDDPPPPKSERKITFSPLPVLEIDLSQMPAEEDWGKFTAKDGTLYDPLSNIECEILECFLQHGLPQVSLEQAPRKSAKRKADDTTDATPPAKKTKKAAATSETPMDASQGSEKSDSIPKKRGRPAKTANANAGTNASRSKKGSPKGNLAPPTPAVRAVLSKLVFPLHLRRGRPSRQR</sequence>
<dbReference type="EMBL" id="MU001641">
    <property type="protein sequence ID" value="KAF2479693.1"/>
    <property type="molecule type" value="Genomic_DNA"/>
</dbReference>
<dbReference type="SMART" id="SM00484">
    <property type="entry name" value="XPGI"/>
    <property type="match status" value="1"/>
</dbReference>
<dbReference type="PANTHER" id="PTHR11081:SF62">
    <property type="entry name" value="XPG-I DOMAIN-CONTAINING PROTEIN"/>
    <property type="match status" value="1"/>
</dbReference>
<feature type="compositionally biased region" description="Polar residues" evidence="1">
    <location>
        <begin position="428"/>
        <end position="437"/>
    </location>
</feature>
<dbReference type="GO" id="GO:0017108">
    <property type="term" value="F:5'-flap endonuclease activity"/>
    <property type="evidence" value="ECO:0007669"/>
    <property type="project" value="TreeGrafter"/>
</dbReference>
<dbReference type="InterPro" id="IPR036279">
    <property type="entry name" value="5-3_exonuclease_C_sf"/>
</dbReference>
<feature type="domain" description="XPG-I" evidence="2">
    <location>
        <begin position="82"/>
        <end position="155"/>
    </location>
</feature>
<gene>
    <name evidence="3" type="ORF">BDY17DRAFT_327633</name>
</gene>
<dbReference type="AlphaFoldDB" id="A0A6A6PJJ2"/>
<feature type="region of interest" description="Disordered" evidence="1">
    <location>
        <begin position="396"/>
        <end position="480"/>
    </location>
</feature>
<dbReference type="SUPFAM" id="SSF47807">
    <property type="entry name" value="5' to 3' exonuclease, C-terminal subdomain"/>
    <property type="match status" value="1"/>
</dbReference>
<dbReference type="PRINTS" id="PR00853">
    <property type="entry name" value="XPGRADSUPER"/>
</dbReference>
<feature type="compositionally biased region" description="Low complexity" evidence="1">
    <location>
        <begin position="451"/>
        <end position="462"/>
    </location>
</feature>
<feature type="region of interest" description="Disordered" evidence="1">
    <location>
        <begin position="320"/>
        <end position="342"/>
    </location>
</feature>
<dbReference type="RefSeq" id="XP_033586263.1">
    <property type="nucleotide sequence ID" value="XM_033737704.1"/>
</dbReference>
<organism evidence="3 4">
    <name type="scientific">Neohortaea acidophila</name>
    <dbReference type="NCBI Taxonomy" id="245834"/>
    <lineage>
        <taxon>Eukaryota</taxon>
        <taxon>Fungi</taxon>
        <taxon>Dikarya</taxon>
        <taxon>Ascomycota</taxon>
        <taxon>Pezizomycotina</taxon>
        <taxon>Dothideomycetes</taxon>
        <taxon>Dothideomycetidae</taxon>
        <taxon>Mycosphaerellales</taxon>
        <taxon>Teratosphaeriaceae</taxon>
        <taxon>Neohortaea</taxon>
    </lineage>
</organism>
<dbReference type="Proteomes" id="UP000799767">
    <property type="component" value="Unassembled WGS sequence"/>
</dbReference>
<dbReference type="SUPFAM" id="SSF88723">
    <property type="entry name" value="PIN domain-like"/>
    <property type="match status" value="1"/>
</dbReference>
<dbReference type="PANTHER" id="PTHR11081">
    <property type="entry name" value="FLAP ENDONUCLEASE FAMILY MEMBER"/>
    <property type="match status" value="1"/>
</dbReference>
<protein>
    <submittedName>
        <fullName evidence="3">PIN domain-like protein</fullName>
    </submittedName>
</protein>
<dbReference type="GO" id="GO:0006281">
    <property type="term" value="P:DNA repair"/>
    <property type="evidence" value="ECO:0007669"/>
    <property type="project" value="UniProtKB-ARBA"/>
</dbReference>
<feature type="compositionally biased region" description="Low complexity" evidence="1">
    <location>
        <begin position="412"/>
        <end position="427"/>
    </location>
</feature>
<reference evidence="3" key="1">
    <citation type="journal article" date="2020" name="Stud. Mycol.">
        <title>101 Dothideomycetes genomes: a test case for predicting lifestyles and emergence of pathogens.</title>
        <authorList>
            <person name="Haridas S."/>
            <person name="Albert R."/>
            <person name="Binder M."/>
            <person name="Bloem J."/>
            <person name="Labutti K."/>
            <person name="Salamov A."/>
            <person name="Andreopoulos B."/>
            <person name="Baker S."/>
            <person name="Barry K."/>
            <person name="Bills G."/>
            <person name="Bluhm B."/>
            <person name="Cannon C."/>
            <person name="Castanera R."/>
            <person name="Culley D."/>
            <person name="Daum C."/>
            <person name="Ezra D."/>
            <person name="Gonzalez J."/>
            <person name="Henrissat B."/>
            <person name="Kuo A."/>
            <person name="Liang C."/>
            <person name="Lipzen A."/>
            <person name="Lutzoni F."/>
            <person name="Magnuson J."/>
            <person name="Mondo S."/>
            <person name="Nolan M."/>
            <person name="Ohm R."/>
            <person name="Pangilinan J."/>
            <person name="Park H.-J."/>
            <person name="Ramirez L."/>
            <person name="Alfaro M."/>
            <person name="Sun H."/>
            <person name="Tritt A."/>
            <person name="Yoshinaga Y."/>
            <person name="Zwiers L.-H."/>
            <person name="Turgeon B."/>
            <person name="Goodwin S."/>
            <person name="Spatafora J."/>
            <person name="Crous P."/>
            <person name="Grigoriev I."/>
        </authorList>
    </citation>
    <scope>NUCLEOTIDE SEQUENCE</scope>
    <source>
        <strain evidence="3">CBS 113389</strain>
    </source>
</reference>
<keyword evidence="4" id="KW-1185">Reference proteome</keyword>
<evidence type="ECO:0000259" key="2">
    <source>
        <dbReference type="SMART" id="SM00484"/>
    </source>
</evidence>
<dbReference type="Gene3D" id="3.40.50.1010">
    <property type="entry name" value="5'-nuclease"/>
    <property type="match status" value="1"/>
</dbReference>
<evidence type="ECO:0000313" key="3">
    <source>
        <dbReference type="EMBL" id="KAF2479693.1"/>
    </source>
</evidence>
<accession>A0A6A6PJJ2</accession>
<dbReference type="Pfam" id="PF00867">
    <property type="entry name" value="XPG_I"/>
    <property type="match status" value="1"/>
</dbReference>
<dbReference type="InterPro" id="IPR006084">
    <property type="entry name" value="XPG/Rad2"/>
</dbReference>
<evidence type="ECO:0000256" key="1">
    <source>
        <dbReference type="SAM" id="MobiDB-lite"/>
    </source>
</evidence>
<name>A0A6A6PJJ2_9PEZI</name>
<dbReference type="OrthoDB" id="2959108at2759"/>
<dbReference type="Gene3D" id="1.10.150.20">
    <property type="entry name" value="5' to 3' exonuclease, C-terminal subdomain"/>
    <property type="match status" value="1"/>
</dbReference>
<evidence type="ECO:0000313" key="4">
    <source>
        <dbReference type="Proteomes" id="UP000799767"/>
    </source>
</evidence>
<dbReference type="GeneID" id="54478706"/>
<dbReference type="InterPro" id="IPR006086">
    <property type="entry name" value="XPG-I_dom"/>
</dbReference>
<dbReference type="InterPro" id="IPR029060">
    <property type="entry name" value="PIN-like_dom_sf"/>
</dbReference>
<proteinExistence type="predicted"/>